<evidence type="ECO:0000256" key="11">
    <source>
        <dbReference type="ARBA" id="ARBA00049902"/>
    </source>
</evidence>
<keyword evidence="5" id="KW-0645">Protease</keyword>
<dbReference type="InterPro" id="IPR011815">
    <property type="entry name" value="PBP_1c"/>
</dbReference>
<dbReference type="InterPro" id="IPR001460">
    <property type="entry name" value="PCN-bd_Tpept"/>
</dbReference>
<evidence type="ECO:0000256" key="7">
    <source>
        <dbReference type="ARBA" id="ARBA00022679"/>
    </source>
</evidence>
<dbReference type="EMBL" id="JAKREW010000039">
    <property type="protein sequence ID" value="MCG7508320.1"/>
    <property type="molecule type" value="Genomic_DNA"/>
</dbReference>
<comment type="pathway">
    <text evidence="1">Cell wall biogenesis; peptidoglycan biosynthesis.</text>
</comment>
<name>A0ABS9QLV5_9HYPH</name>
<evidence type="ECO:0000256" key="6">
    <source>
        <dbReference type="ARBA" id="ARBA00022676"/>
    </source>
</evidence>
<dbReference type="Gene3D" id="1.10.3810.10">
    <property type="entry name" value="Biosynthetic peptidoglycan transglycosylase-like"/>
    <property type="match status" value="1"/>
</dbReference>
<evidence type="ECO:0000259" key="13">
    <source>
        <dbReference type="Pfam" id="PF00905"/>
    </source>
</evidence>
<organism evidence="16 17">
    <name type="scientific">Mesorhizobium retamae</name>
    <dbReference type="NCBI Taxonomy" id="2912854"/>
    <lineage>
        <taxon>Bacteria</taxon>
        <taxon>Pseudomonadati</taxon>
        <taxon>Pseudomonadota</taxon>
        <taxon>Alphaproteobacteria</taxon>
        <taxon>Hyphomicrobiales</taxon>
        <taxon>Phyllobacteriaceae</taxon>
        <taxon>Mesorhizobium</taxon>
    </lineage>
</organism>
<keyword evidence="8" id="KW-0378">Hydrolase</keyword>
<dbReference type="NCBIfam" id="TIGR02073">
    <property type="entry name" value="PBP_1c"/>
    <property type="match status" value="1"/>
</dbReference>
<dbReference type="InterPro" id="IPR023346">
    <property type="entry name" value="Lysozyme-like_dom_sf"/>
</dbReference>
<evidence type="ECO:0000256" key="10">
    <source>
        <dbReference type="ARBA" id="ARBA00044770"/>
    </source>
</evidence>
<keyword evidence="12" id="KW-0472">Membrane</keyword>
<feature type="domain" description="Glycosyl transferase family 51" evidence="14">
    <location>
        <begin position="71"/>
        <end position="238"/>
    </location>
</feature>
<evidence type="ECO:0000256" key="9">
    <source>
        <dbReference type="ARBA" id="ARBA00023268"/>
    </source>
</evidence>
<dbReference type="PANTHER" id="PTHR32282:SF15">
    <property type="entry name" value="PENICILLIN-BINDING PROTEIN 1C"/>
    <property type="match status" value="1"/>
</dbReference>
<accession>A0ABS9QLV5</accession>
<comment type="catalytic activity">
    <reaction evidence="11">
        <text>[GlcNAc-(1-&gt;4)-Mur2Ac(oyl-L-Ala-gamma-D-Glu-L-Lys-D-Ala-D-Ala)](n)-di-trans,octa-cis-undecaprenyl diphosphate + beta-D-GlcNAc-(1-&gt;4)-Mur2Ac(oyl-L-Ala-gamma-D-Glu-L-Lys-D-Ala-D-Ala)-di-trans,octa-cis-undecaprenyl diphosphate = [GlcNAc-(1-&gt;4)-Mur2Ac(oyl-L-Ala-gamma-D-Glu-L-Lys-D-Ala-D-Ala)](n+1)-di-trans,octa-cis-undecaprenyl diphosphate + di-trans,octa-cis-undecaprenyl diphosphate + H(+)</text>
        <dbReference type="Rhea" id="RHEA:23708"/>
        <dbReference type="Rhea" id="RHEA-COMP:9602"/>
        <dbReference type="Rhea" id="RHEA-COMP:9603"/>
        <dbReference type="ChEBI" id="CHEBI:15378"/>
        <dbReference type="ChEBI" id="CHEBI:58405"/>
        <dbReference type="ChEBI" id="CHEBI:60033"/>
        <dbReference type="ChEBI" id="CHEBI:78435"/>
        <dbReference type="EC" id="2.4.99.28"/>
    </reaction>
</comment>
<dbReference type="PANTHER" id="PTHR32282">
    <property type="entry name" value="BINDING PROTEIN TRANSPEPTIDASE, PUTATIVE-RELATED"/>
    <property type="match status" value="1"/>
</dbReference>
<proteinExistence type="inferred from homology"/>
<dbReference type="InterPro" id="IPR009647">
    <property type="entry name" value="PBP_C"/>
</dbReference>
<evidence type="ECO:0000256" key="5">
    <source>
        <dbReference type="ARBA" id="ARBA00022670"/>
    </source>
</evidence>
<dbReference type="InterPro" id="IPR001264">
    <property type="entry name" value="Glyco_trans_51"/>
</dbReference>
<evidence type="ECO:0000259" key="15">
    <source>
        <dbReference type="Pfam" id="PF06832"/>
    </source>
</evidence>
<dbReference type="Proteomes" id="UP001201701">
    <property type="component" value="Unassembled WGS sequence"/>
</dbReference>
<evidence type="ECO:0000259" key="14">
    <source>
        <dbReference type="Pfam" id="PF00912"/>
    </source>
</evidence>
<feature type="domain" description="Penicillin-binding C-terminal" evidence="15">
    <location>
        <begin position="617"/>
        <end position="700"/>
    </location>
</feature>
<evidence type="ECO:0000313" key="16">
    <source>
        <dbReference type="EMBL" id="MCG7508320.1"/>
    </source>
</evidence>
<dbReference type="InterPro" id="IPR012338">
    <property type="entry name" value="Beta-lactam/transpept-like"/>
</dbReference>
<dbReference type="RefSeq" id="WP_239369835.1">
    <property type="nucleotide sequence ID" value="NZ_JAKREW010000039.1"/>
</dbReference>
<dbReference type="Pfam" id="PF06832">
    <property type="entry name" value="BiPBP_C"/>
    <property type="match status" value="1"/>
</dbReference>
<evidence type="ECO:0000256" key="8">
    <source>
        <dbReference type="ARBA" id="ARBA00022801"/>
    </source>
</evidence>
<protein>
    <recommendedName>
        <fullName evidence="10">peptidoglycan glycosyltransferase</fullName>
        <ecNumber evidence="10">2.4.99.28</ecNumber>
    </recommendedName>
</protein>
<evidence type="ECO:0000256" key="2">
    <source>
        <dbReference type="ARBA" id="ARBA00007090"/>
    </source>
</evidence>
<feature type="transmembrane region" description="Helical" evidence="12">
    <location>
        <begin position="17"/>
        <end position="38"/>
    </location>
</feature>
<dbReference type="Pfam" id="PF00912">
    <property type="entry name" value="Transgly"/>
    <property type="match status" value="1"/>
</dbReference>
<keyword evidence="12" id="KW-1133">Transmembrane helix</keyword>
<reference evidence="16 17" key="1">
    <citation type="submission" date="2022-02" db="EMBL/GenBank/DDBJ databases">
        <title>Draft genome sequence of Mezorhizobium retamae strain IRAMC:0171 isolated from Retama raetam nodules.</title>
        <authorList>
            <person name="Bengaied R."/>
            <person name="Sbissi I."/>
            <person name="Huber K."/>
            <person name="Ghodbane F."/>
            <person name="Nouioui I."/>
            <person name="Tarhouni M."/>
            <person name="Gtari M."/>
        </authorList>
    </citation>
    <scope>NUCLEOTIDE SEQUENCE [LARGE SCALE GENOMIC DNA]</scope>
    <source>
        <strain evidence="16 17">IRAMC:0171</strain>
    </source>
</reference>
<dbReference type="SUPFAM" id="SSF56601">
    <property type="entry name" value="beta-lactamase/transpeptidase-like"/>
    <property type="match status" value="1"/>
</dbReference>
<keyword evidence="6" id="KW-0328">Glycosyltransferase</keyword>
<comment type="caution">
    <text evidence="16">The sequence shown here is derived from an EMBL/GenBank/DDBJ whole genome shotgun (WGS) entry which is preliminary data.</text>
</comment>
<evidence type="ECO:0000256" key="12">
    <source>
        <dbReference type="SAM" id="Phobius"/>
    </source>
</evidence>
<comment type="similarity">
    <text evidence="3">In the N-terminal section; belongs to the glycosyltransferase 51 family.</text>
</comment>
<dbReference type="SUPFAM" id="SSF53955">
    <property type="entry name" value="Lysozyme-like"/>
    <property type="match status" value="1"/>
</dbReference>
<dbReference type="EC" id="2.4.99.28" evidence="10"/>
<evidence type="ECO:0000256" key="1">
    <source>
        <dbReference type="ARBA" id="ARBA00004752"/>
    </source>
</evidence>
<dbReference type="InterPro" id="IPR050396">
    <property type="entry name" value="Glycosyltr_51/Transpeptidase"/>
</dbReference>
<keyword evidence="4" id="KW-0121">Carboxypeptidase</keyword>
<dbReference type="InterPro" id="IPR036950">
    <property type="entry name" value="PBP_transglycosylase"/>
</dbReference>
<dbReference type="Gene3D" id="3.40.710.10">
    <property type="entry name" value="DD-peptidase/beta-lactamase superfamily"/>
    <property type="match status" value="1"/>
</dbReference>
<evidence type="ECO:0000256" key="3">
    <source>
        <dbReference type="ARBA" id="ARBA00007739"/>
    </source>
</evidence>
<keyword evidence="9" id="KW-0511">Multifunctional enzyme</keyword>
<dbReference type="Pfam" id="PF00905">
    <property type="entry name" value="Transpeptidase"/>
    <property type="match status" value="1"/>
</dbReference>
<keyword evidence="17" id="KW-1185">Reference proteome</keyword>
<feature type="domain" description="Penicillin-binding protein transpeptidase" evidence="13">
    <location>
        <begin position="315"/>
        <end position="551"/>
    </location>
</feature>
<evidence type="ECO:0000256" key="4">
    <source>
        <dbReference type="ARBA" id="ARBA00022645"/>
    </source>
</evidence>
<comment type="similarity">
    <text evidence="2">In the C-terminal section; belongs to the transpeptidase family.</text>
</comment>
<gene>
    <name evidence="16" type="primary">pbpC</name>
    <name evidence="16" type="ORF">L4923_25080</name>
</gene>
<keyword evidence="12" id="KW-0812">Transmembrane</keyword>
<evidence type="ECO:0000313" key="17">
    <source>
        <dbReference type="Proteomes" id="UP001201701"/>
    </source>
</evidence>
<keyword evidence="7" id="KW-0808">Transferase</keyword>
<sequence length="703" mass="75409">MIDTVSPRPARKRLRRFAIFAGTAVGFAAIAAGGLWGLDRAFPPPLPDSLAVSAEVLDRDGALLRAFATKDGYWRLPVSLDQVDKNFVDMLVAYEDKRFWDHEGIDPLALGRAATQFASNRRIVSGGSTLSMQLARLLEPRESRSVGSKLKQMLRALQIERRLTKRQILEQYLTLAPYGGNIEGVRAASLAYFGKEPRRLTVSEAALLVALPQLPERRRPDKNPAIAQAARDRVLDRMVTAGRIGEREARRAALDDVAGLRRPLPAFAAHTANTLLRRAEPGAPLKLTLRKSVQEGLETVAREAAERLGPKLSVAMVMADSRTGDILGSVGSASFFDSSRAGWIDMTRTLRSPGSTLKPFIYGLAFEQGMVAQETMIEDSPADFSGYRPKNFDMGYQGDVSIRQALQLSLNVPAIRILDAVGPARLTARFRQAGVSPVLPLNQPPGLAIGLGGVGASLRDLVQLYTGLANGGKVHPLRDGTEAVPVTGSATTILDERANWQITDILAGVRPPEGAPQRGIAYKTGTSYGYRDAWAIGFDGRYVLGVWVGRADASAVPGLSGYVSAAPILFEGFVRSGLAAVALPSQPAGVLRPRREDLPITLIRFGTGTETQAGIAAAEPAPRIVFPPDGARVDLGASGSEVTPLVLKLQGGRAPFRWLANGKPLAGVDRRRTATWLPDGAGYSILTVIDAAGRATSVKVFVE</sequence>